<feature type="region of interest" description="Disordered" evidence="5">
    <location>
        <begin position="1"/>
        <end position="105"/>
    </location>
</feature>
<feature type="compositionally biased region" description="Polar residues" evidence="5">
    <location>
        <begin position="7"/>
        <end position="19"/>
    </location>
</feature>
<dbReference type="Pfam" id="PF03618">
    <property type="entry name" value="Kinase-PPPase"/>
    <property type="match status" value="1"/>
</dbReference>
<reference evidence="6 7" key="1">
    <citation type="submission" date="2020-08" db="EMBL/GenBank/DDBJ databases">
        <title>Plant Genome Project.</title>
        <authorList>
            <person name="Zhang R.-G."/>
        </authorList>
    </citation>
    <scope>NUCLEOTIDE SEQUENCE [LARGE SCALE GENOMIC DNA]</scope>
    <source>
        <strain evidence="6">WSP0</strain>
        <tissue evidence="6">Leaf</tissue>
    </source>
</reference>
<accession>A0AAV6HWY1</accession>
<proteinExistence type="inferred from homology"/>
<dbReference type="InterPro" id="IPR026565">
    <property type="entry name" value="PPDK_reg"/>
</dbReference>
<comment type="caution">
    <text evidence="6">The sequence shown here is derived from an EMBL/GenBank/DDBJ whole genome shotgun (WGS) entry which is preliminary data.</text>
</comment>
<keyword evidence="2" id="KW-0808">Transferase</keyword>
<dbReference type="PANTHER" id="PTHR31756:SF3">
    <property type="entry name" value="PYRUVATE, PHOSPHATE DIKINASE REGULATORY PROTEIN 1, CHLOROPLASTIC"/>
    <property type="match status" value="1"/>
</dbReference>
<evidence type="ECO:0000256" key="3">
    <source>
        <dbReference type="ARBA" id="ARBA00022741"/>
    </source>
</evidence>
<dbReference type="GO" id="GO:0005524">
    <property type="term" value="F:ATP binding"/>
    <property type="evidence" value="ECO:0007669"/>
    <property type="project" value="InterPro"/>
</dbReference>
<evidence type="ECO:0000313" key="7">
    <source>
        <dbReference type="Proteomes" id="UP000823749"/>
    </source>
</evidence>
<evidence type="ECO:0000256" key="4">
    <source>
        <dbReference type="ARBA" id="ARBA00022777"/>
    </source>
</evidence>
<evidence type="ECO:0000256" key="5">
    <source>
        <dbReference type="SAM" id="MobiDB-lite"/>
    </source>
</evidence>
<dbReference type="HAMAP" id="MF_00921">
    <property type="entry name" value="PDRP"/>
    <property type="match status" value="1"/>
</dbReference>
<keyword evidence="7" id="KW-1185">Reference proteome</keyword>
<dbReference type="AlphaFoldDB" id="A0AAV6HWY1"/>
<dbReference type="GO" id="GO:0004674">
    <property type="term" value="F:protein serine/threonine kinase activity"/>
    <property type="evidence" value="ECO:0007669"/>
    <property type="project" value="UniProtKB-KW"/>
</dbReference>
<sequence>MFARTSLGLSNLRATTPSSAAPEPNPKQLQSNHSASDPHSEPQLRKLKGSAQLNRWSRARAVRSGRKLDRQNHRAATAVVEERQSGEGTWRNSPVAAVGGSEEKEEEDEAAVLAKSIYMVSDGTGWTVEHSVTAALGQFDHCLVDRGCPVNTHLFSGIDDSERLLKIIKQAAKEGSMLVYTLADPSMAEAAKQACRIWGVPSTDVLGPITEAVASHLGVLPSGVPRGAPGRSSHLTEEYFQRIEAIEFTIKQDDGALPQNLHKADIILVGVSRTGKTPLSTYLAHKGYKVANVPIVMGVGVPKTLFEVDPEKVFGLTINPVVLQTIRRARAKSLGFSEEVRSNYSEMDHVREELEFARKIFANNPSWPVIEVTGKAIEETAAVVLRLYHDRKNKCSMPRISKRY</sequence>
<evidence type="ECO:0000256" key="1">
    <source>
        <dbReference type="ARBA" id="ARBA00022527"/>
    </source>
</evidence>
<protein>
    <recommendedName>
        <fullName evidence="8">Pyruvate, phosphate dikinase regulatory protein</fullName>
    </recommendedName>
</protein>
<keyword evidence="3" id="KW-0547">Nucleotide-binding</keyword>
<dbReference type="EMBL" id="JACTNZ010000013">
    <property type="protein sequence ID" value="KAG5516547.1"/>
    <property type="molecule type" value="Genomic_DNA"/>
</dbReference>
<evidence type="ECO:0000256" key="2">
    <source>
        <dbReference type="ARBA" id="ARBA00022679"/>
    </source>
</evidence>
<dbReference type="InterPro" id="IPR005177">
    <property type="entry name" value="Kinase-pyrophosphorylase"/>
</dbReference>
<gene>
    <name evidence="6" type="ORF">RHGRI_037305</name>
</gene>
<dbReference type="NCBIfam" id="NF003742">
    <property type="entry name" value="PRK05339.1"/>
    <property type="match status" value="1"/>
</dbReference>
<evidence type="ECO:0000313" key="6">
    <source>
        <dbReference type="EMBL" id="KAG5516547.1"/>
    </source>
</evidence>
<evidence type="ECO:0008006" key="8">
    <source>
        <dbReference type="Google" id="ProtNLM"/>
    </source>
</evidence>
<keyword evidence="4" id="KW-0418">Kinase</keyword>
<name>A0AAV6HWY1_9ERIC</name>
<dbReference type="Proteomes" id="UP000823749">
    <property type="component" value="Chromosome 13"/>
</dbReference>
<dbReference type="PANTHER" id="PTHR31756">
    <property type="entry name" value="PYRUVATE, PHOSPHATE DIKINASE REGULATORY PROTEIN 1, CHLOROPLASTIC"/>
    <property type="match status" value="1"/>
</dbReference>
<keyword evidence="1" id="KW-0723">Serine/threonine-protein kinase</keyword>
<organism evidence="6 7">
    <name type="scientific">Rhododendron griersonianum</name>
    <dbReference type="NCBI Taxonomy" id="479676"/>
    <lineage>
        <taxon>Eukaryota</taxon>
        <taxon>Viridiplantae</taxon>
        <taxon>Streptophyta</taxon>
        <taxon>Embryophyta</taxon>
        <taxon>Tracheophyta</taxon>
        <taxon>Spermatophyta</taxon>
        <taxon>Magnoliopsida</taxon>
        <taxon>eudicotyledons</taxon>
        <taxon>Gunneridae</taxon>
        <taxon>Pentapetalae</taxon>
        <taxon>asterids</taxon>
        <taxon>Ericales</taxon>
        <taxon>Ericaceae</taxon>
        <taxon>Ericoideae</taxon>
        <taxon>Rhodoreae</taxon>
        <taxon>Rhododendron</taxon>
    </lineage>
</organism>